<dbReference type="EMBL" id="CM026430">
    <property type="protein sequence ID" value="KAG0562597.1"/>
    <property type="molecule type" value="Genomic_DNA"/>
</dbReference>
<dbReference type="Gene3D" id="1.10.606.20">
    <property type="match status" value="1"/>
</dbReference>
<gene>
    <name evidence="2" type="ORF">KC19_9G158800</name>
</gene>
<dbReference type="Proteomes" id="UP000822688">
    <property type="component" value="Chromosome 9"/>
</dbReference>
<evidence type="ECO:0000256" key="1">
    <source>
        <dbReference type="SAM" id="SignalP"/>
    </source>
</evidence>
<comment type="caution">
    <text evidence="2">The sequence shown here is derived from an EMBL/GenBank/DDBJ whole genome shotgun (WGS) entry which is preliminary data.</text>
</comment>
<proteinExistence type="predicted"/>
<dbReference type="SUPFAM" id="SSF48317">
    <property type="entry name" value="Acid phosphatase/Vanadium-dependent haloperoxidase"/>
    <property type="match status" value="1"/>
</dbReference>
<evidence type="ECO:0000313" key="3">
    <source>
        <dbReference type="Proteomes" id="UP000822688"/>
    </source>
</evidence>
<dbReference type="AlphaFoldDB" id="A0A8T0GVK1"/>
<feature type="signal peptide" evidence="1">
    <location>
        <begin position="1"/>
        <end position="20"/>
    </location>
</feature>
<feature type="chain" id="PRO_5035892875" description="Phosphatidic acid phosphatase type 2/haloperoxidase domain-containing protein" evidence="1">
    <location>
        <begin position="21"/>
        <end position="471"/>
    </location>
</feature>
<dbReference type="CDD" id="cd03398">
    <property type="entry name" value="PAP2_haloperoxidase"/>
    <property type="match status" value="1"/>
</dbReference>
<accession>A0A8T0GVK1</accession>
<dbReference type="InterPro" id="IPR052559">
    <property type="entry name" value="V-haloperoxidase"/>
</dbReference>
<evidence type="ECO:0008006" key="4">
    <source>
        <dbReference type="Google" id="ProtNLM"/>
    </source>
</evidence>
<protein>
    <recommendedName>
        <fullName evidence="4">Phosphatidic acid phosphatase type 2/haloperoxidase domain-containing protein</fullName>
    </recommendedName>
</protein>
<dbReference type="PANTHER" id="PTHR34599:SF1">
    <property type="entry name" value="PHOSPHATIDIC ACID PHOSPHATASE TYPE 2_HALOPEROXIDASE DOMAIN-CONTAINING PROTEIN"/>
    <property type="match status" value="1"/>
</dbReference>
<sequence length="471" mass="51553">MQSLPALAAVFTLLLQLCAASATIDNVAVQWNSYLTDIMCRNSIPFLHANTYYSQLHLAQWHALIALKHIPSEVSSNSTEEAAVAYASRAVLTYYLPYIRDGGFDRILESQLKTLNLTPSQTKFAKQVAEAVALRLVQNRLIGDPGEDYLLGAATDALDADRHPAPGIYRYDSAPDGLPSRFFASLGKTKPYILPNPIAFRKTFLRKFKPPAVPSPEWDREWNDLKDIGRQGFAGRTLENDRTASYWNAGPYPGSLCTQTMFWPLAAIELLPPSTSLAATVELFAKLHVAIHDATVLGSSMQWAYWFWRPMTAFRTGDRDHEPIPDWTSFVPYNAHPEYPSLTTSIAGAGSRVLERWLESHGVKDGPFTVATSGTPAPACDYSGPVVGPRQYASLDAAVKDAQLGRMYAGAHFNGSTRAGAAIGAIVADYVEMNWLQPAGPSGVLPDVGYLRVVAQTPKKAGKASDIEYEV</sequence>
<dbReference type="InterPro" id="IPR036938">
    <property type="entry name" value="PAP2/HPO_sf"/>
</dbReference>
<reference evidence="2" key="1">
    <citation type="submission" date="2020-06" db="EMBL/GenBank/DDBJ databases">
        <title>WGS assembly of Ceratodon purpureus strain R40.</title>
        <authorList>
            <person name="Carey S.B."/>
            <person name="Jenkins J."/>
            <person name="Shu S."/>
            <person name="Lovell J.T."/>
            <person name="Sreedasyam A."/>
            <person name="Maumus F."/>
            <person name="Tiley G.P."/>
            <person name="Fernandez-Pozo N."/>
            <person name="Barry K."/>
            <person name="Chen C."/>
            <person name="Wang M."/>
            <person name="Lipzen A."/>
            <person name="Daum C."/>
            <person name="Saski C.A."/>
            <person name="Payton A.C."/>
            <person name="Mcbreen J.C."/>
            <person name="Conrad R.E."/>
            <person name="Kollar L.M."/>
            <person name="Olsson S."/>
            <person name="Huttunen S."/>
            <person name="Landis J.B."/>
            <person name="Wickett N.J."/>
            <person name="Johnson M.G."/>
            <person name="Rensing S.A."/>
            <person name="Grimwood J."/>
            <person name="Schmutz J."/>
            <person name="Mcdaniel S.F."/>
        </authorList>
    </citation>
    <scope>NUCLEOTIDE SEQUENCE</scope>
    <source>
        <strain evidence="2">R40</strain>
    </source>
</reference>
<name>A0A8T0GVK1_CERPU</name>
<keyword evidence="3" id="KW-1185">Reference proteome</keyword>
<keyword evidence="1" id="KW-0732">Signal</keyword>
<evidence type="ECO:0000313" key="2">
    <source>
        <dbReference type="EMBL" id="KAG0562597.1"/>
    </source>
</evidence>
<dbReference type="PANTHER" id="PTHR34599">
    <property type="entry name" value="PEROXIDASE-RELATED"/>
    <property type="match status" value="1"/>
</dbReference>
<organism evidence="2 3">
    <name type="scientific">Ceratodon purpureus</name>
    <name type="common">Fire moss</name>
    <name type="synonym">Dicranum purpureum</name>
    <dbReference type="NCBI Taxonomy" id="3225"/>
    <lineage>
        <taxon>Eukaryota</taxon>
        <taxon>Viridiplantae</taxon>
        <taxon>Streptophyta</taxon>
        <taxon>Embryophyta</taxon>
        <taxon>Bryophyta</taxon>
        <taxon>Bryophytina</taxon>
        <taxon>Bryopsida</taxon>
        <taxon>Dicranidae</taxon>
        <taxon>Pseudoditrichales</taxon>
        <taxon>Ditrichaceae</taxon>
        <taxon>Ceratodon</taxon>
    </lineage>
</organism>